<keyword evidence="3" id="KW-0479">Metal-binding</keyword>
<keyword evidence="4" id="KW-0249">Electron transport</keyword>
<evidence type="ECO:0000313" key="9">
    <source>
        <dbReference type="EMBL" id="TSE36955.1"/>
    </source>
</evidence>
<keyword evidence="7" id="KW-1133">Transmembrane helix</keyword>
<evidence type="ECO:0000256" key="1">
    <source>
        <dbReference type="ARBA" id="ARBA00022448"/>
    </source>
</evidence>
<evidence type="ECO:0000313" key="10">
    <source>
        <dbReference type="Proteomes" id="UP000316388"/>
    </source>
</evidence>
<evidence type="ECO:0000256" key="5">
    <source>
        <dbReference type="ARBA" id="ARBA00023004"/>
    </source>
</evidence>
<name>A0A554XMA0_9BURK</name>
<accession>A0A554XMA0</accession>
<proteinExistence type="predicted"/>
<dbReference type="EMBL" id="VJOO01000012">
    <property type="protein sequence ID" value="TSE36955.1"/>
    <property type="molecule type" value="Genomic_DNA"/>
</dbReference>
<dbReference type="RefSeq" id="WP_143968993.1">
    <property type="nucleotide sequence ID" value="NZ_VJOO01000012.1"/>
</dbReference>
<organism evidence="9 10">
    <name type="scientific">Tepidimonas fonticaldi</name>
    <dbReference type="NCBI Taxonomy" id="1101373"/>
    <lineage>
        <taxon>Bacteria</taxon>
        <taxon>Pseudomonadati</taxon>
        <taxon>Pseudomonadota</taxon>
        <taxon>Betaproteobacteria</taxon>
        <taxon>Burkholderiales</taxon>
        <taxon>Tepidimonas</taxon>
    </lineage>
</organism>
<keyword evidence="1" id="KW-0813">Transport</keyword>
<feature type="domain" description="4Fe-4S ferredoxin-type" evidence="8">
    <location>
        <begin position="72"/>
        <end position="113"/>
    </location>
</feature>
<keyword evidence="5" id="KW-0408">Iron</keyword>
<reference evidence="9 10" key="1">
    <citation type="submission" date="2019-07" db="EMBL/GenBank/DDBJ databases">
        <title>Tepidimonas fonticaldi AT-A2 draft genome.</title>
        <authorList>
            <person name="Da Costa M.S."/>
            <person name="Froufe H.J.C."/>
            <person name="Egas C."/>
            <person name="Albuquerque L."/>
        </authorList>
    </citation>
    <scope>NUCLEOTIDE SEQUENCE [LARGE SCALE GENOMIC DNA]</scope>
    <source>
        <strain evidence="9 10">AT-A2</strain>
    </source>
</reference>
<dbReference type="InterPro" id="IPR051684">
    <property type="entry name" value="Electron_Trans/Redox"/>
</dbReference>
<dbReference type="Proteomes" id="UP000316388">
    <property type="component" value="Unassembled WGS sequence"/>
</dbReference>
<evidence type="ECO:0000259" key="8">
    <source>
        <dbReference type="Pfam" id="PF12801"/>
    </source>
</evidence>
<dbReference type="PANTHER" id="PTHR30176">
    <property type="entry name" value="FERREDOXIN-TYPE PROTEIN NAPH"/>
    <property type="match status" value="1"/>
</dbReference>
<evidence type="ECO:0000256" key="4">
    <source>
        <dbReference type="ARBA" id="ARBA00022982"/>
    </source>
</evidence>
<keyword evidence="7" id="KW-0472">Membrane</keyword>
<protein>
    <submittedName>
        <fullName evidence="9">Cytochrome c oxidase accessory protein CcoG</fullName>
    </submittedName>
</protein>
<dbReference type="Pfam" id="PF12801">
    <property type="entry name" value="Fer4_5"/>
    <property type="match status" value="2"/>
</dbReference>
<keyword evidence="2" id="KW-0004">4Fe-4S</keyword>
<evidence type="ECO:0000256" key="3">
    <source>
        <dbReference type="ARBA" id="ARBA00022723"/>
    </source>
</evidence>
<dbReference type="GO" id="GO:0046872">
    <property type="term" value="F:metal ion binding"/>
    <property type="evidence" value="ECO:0007669"/>
    <property type="project" value="UniProtKB-KW"/>
</dbReference>
<dbReference type="InterPro" id="IPR017896">
    <property type="entry name" value="4Fe4S_Fe-S-bd"/>
</dbReference>
<feature type="transmembrane region" description="Helical" evidence="7">
    <location>
        <begin position="179"/>
        <end position="200"/>
    </location>
</feature>
<feature type="transmembrane region" description="Helical" evidence="7">
    <location>
        <begin position="66"/>
        <end position="86"/>
    </location>
</feature>
<sequence length="321" mass="36378">MPHPLRRRRLCFQLGFFALFLLAPSLNLLRFDLHETQLWFLGQRWSLGIDAFRAGEISANQAAIQIFVRAFLPAIVLVVGFLAVAWRYGRLYCGWLCPHFTLVETLNTVLHRACGKLSLWDKHRTLRAGVKPSARWWPVFFSLCAVFGFLWAITLLTYLLPPAEIWGGLLAGTLTPNQARFLIAASVIFTLEFAFARHLFCRFGCAVGLFQSMVWMANPKGMVVAFDRDHARDCRTCTTATYPQGSACDNGCPMRLHPRNIKRMMFSCVQCGQCLDSCEETRTAQSGKPLLEWKVGADAVRETLRQRKAERDAAAVLERKD</sequence>
<evidence type="ECO:0000256" key="7">
    <source>
        <dbReference type="SAM" id="Phobius"/>
    </source>
</evidence>
<dbReference type="PANTHER" id="PTHR30176:SF3">
    <property type="entry name" value="FERREDOXIN-TYPE PROTEIN NAPH"/>
    <property type="match status" value="1"/>
</dbReference>
<dbReference type="InterPro" id="IPR017900">
    <property type="entry name" value="4Fe4S_Fe_S_CS"/>
</dbReference>
<comment type="caution">
    <text evidence="9">The sequence shown here is derived from an EMBL/GenBank/DDBJ whole genome shotgun (WGS) entry which is preliminary data.</text>
</comment>
<dbReference type="AlphaFoldDB" id="A0A554XMA0"/>
<dbReference type="PROSITE" id="PS00198">
    <property type="entry name" value="4FE4S_FER_1"/>
    <property type="match status" value="1"/>
</dbReference>
<evidence type="ECO:0000256" key="6">
    <source>
        <dbReference type="ARBA" id="ARBA00023014"/>
    </source>
</evidence>
<keyword evidence="7" id="KW-0812">Transmembrane</keyword>
<feature type="domain" description="4Fe-4S ferredoxin-type" evidence="8">
    <location>
        <begin position="182"/>
        <end position="214"/>
    </location>
</feature>
<keyword evidence="6" id="KW-0411">Iron-sulfur</keyword>
<dbReference type="GO" id="GO:0051539">
    <property type="term" value="F:4 iron, 4 sulfur cluster binding"/>
    <property type="evidence" value="ECO:0007669"/>
    <property type="project" value="UniProtKB-KW"/>
</dbReference>
<dbReference type="GO" id="GO:0005886">
    <property type="term" value="C:plasma membrane"/>
    <property type="evidence" value="ECO:0007669"/>
    <property type="project" value="TreeGrafter"/>
</dbReference>
<gene>
    <name evidence="9" type="ORF">Tfont_01525</name>
</gene>
<feature type="transmembrane region" description="Helical" evidence="7">
    <location>
        <begin position="136"/>
        <end position="159"/>
    </location>
</feature>
<evidence type="ECO:0000256" key="2">
    <source>
        <dbReference type="ARBA" id="ARBA00022485"/>
    </source>
</evidence>